<organism evidence="2">
    <name type="scientific">Clastoptera arizonana</name>
    <name type="common">Arizona spittle bug</name>
    <dbReference type="NCBI Taxonomy" id="38151"/>
    <lineage>
        <taxon>Eukaryota</taxon>
        <taxon>Metazoa</taxon>
        <taxon>Ecdysozoa</taxon>
        <taxon>Arthropoda</taxon>
        <taxon>Hexapoda</taxon>
        <taxon>Insecta</taxon>
        <taxon>Pterygota</taxon>
        <taxon>Neoptera</taxon>
        <taxon>Paraneoptera</taxon>
        <taxon>Hemiptera</taxon>
        <taxon>Auchenorrhyncha</taxon>
        <taxon>Cercopoidea</taxon>
        <taxon>Clastopteridae</taxon>
        <taxon>Clastoptera</taxon>
    </lineage>
</organism>
<accession>A0A1B6BWV9</accession>
<sequence>DSSSSSSAFEVHKSKKTVAVNTSPKYNHPTCNINLNIDHSNTGGRPRLKSVAVKIEASQRNTGHSNLTYEEVMRHNQSQSKYEKIKAENQMTNVRVNRTDSSSSSRHLSDRLVDLNLYAYKDSNEISCKKTKSNNSLKENQDGQCSSYSTPKKKQNDIIKKDTSSNNLE</sequence>
<feature type="compositionally biased region" description="Polar residues" evidence="1">
    <location>
        <begin position="133"/>
        <end position="150"/>
    </location>
</feature>
<name>A0A1B6BWV9_9HEMI</name>
<protein>
    <submittedName>
        <fullName evidence="2">Uncharacterized protein</fullName>
    </submittedName>
</protein>
<dbReference type="AlphaFoldDB" id="A0A1B6BWV9"/>
<dbReference type="EMBL" id="GEDC01031537">
    <property type="protein sequence ID" value="JAS05761.1"/>
    <property type="molecule type" value="Transcribed_RNA"/>
</dbReference>
<feature type="compositionally biased region" description="Polar residues" evidence="1">
    <location>
        <begin position="19"/>
        <end position="28"/>
    </location>
</feature>
<gene>
    <name evidence="2" type="ORF">g.33579</name>
</gene>
<proteinExistence type="predicted"/>
<evidence type="ECO:0000313" key="2">
    <source>
        <dbReference type="EMBL" id="JAS05761.1"/>
    </source>
</evidence>
<feature type="region of interest" description="Disordered" evidence="1">
    <location>
        <begin position="1"/>
        <end position="28"/>
    </location>
</feature>
<feature type="region of interest" description="Disordered" evidence="1">
    <location>
        <begin position="132"/>
        <end position="169"/>
    </location>
</feature>
<feature type="non-terminal residue" evidence="2">
    <location>
        <position position="1"/>
    </location>
</feature>
<reference evidence="2" key="1">
    <citation type="submission" date="2015-12" db="EMBL/GenBank/DDBJ databases">
        <title>De novo transcriptome assembly of four potential Pierce s Disease insect vectors from Arizona vineyards.</title>
        <authorList>
            <person name="Tassone E.E."/>
        </authorList>
    </citation>
    <scope>NUCLEOTIDE SEQUENCE</scope>
</reference>
<feature type="compositionally biased region" description="Basic and acidic residues" evidence="1">
    <location>
        <begin position="154"/>
        <end position="163"/>
    </location>
</feature>
<evidence type="ECO:0000256" key="1">
    <source>
        <dbReference type="SAM" id="MobiDB-lite"/>
    </source>
</evidence>